<sequence>MPNIRHMTKVESKSVTYPHGRVTHKTNLNLKN</sequence>
<reference evidence="1" key="1">
    <citation type="journal article" date="2021" name="Proc. Natl. Acad. Sci. U.S.A.">
        <title>A Catalog of Tens of Thousands of Viruses from Human Metagenomes Reveals Hidden Associations with Chronic Diseases.</title>
        <authorList>
            <person name="Tisza M.J."/>
            <person name="Buck C.B."/>
        </authorList>
    </citation>
    <scope>NUCLEOTIDE SEQUENCE</scope>
    <source>
        <strain evidence="1">CtMOb8</strain>
    </source>
</reference>
<protein>
    <submittedName>
        <fullName evidence="1">Uncharacterized protein</fullName>
    </submittedName>
</protein>
<dbReference type="EMBL" id="BK015544">
    <property type="protein sequence ID" value="DAE12152.1"/>
    <property type="molecule type" value="Genomic_DNA"/>
</dbReference>
<evidence type="ECO:0000313" key="1">
    <source>
        <dbReference type="EMBL" id="DAE12152.1"/>
    </source>
</evidence>
<proteinExistence type="predicted"/>
<name>A0A8S5PZI1_9CAUD</name>
<organism evidence="1">
    <name type="scientific">Siphoviridae sp. ctMOb8</name>
    <dbReference type="NCBI Taxonomy" id="2825460"/>
    <lineage>
        <taxon>Viruses</taxon>
        <taxon>Duplodnaviria</taxon>
        <taxon>Heunggongvirae</taxon>
        <taxon>Uroviricota</taxon>
        <taxon>Caudoviricetes</taxon>
    </lineage>
</organism>
<accession>A0A8S5PZI1</accession>